<accession>F1A1F7</accession>
<dbReference type="FunCoup" id="F1A1F7">
    <property type="interactions" value="937"/>
</dbReference>
<dbReference type="VEuPathDB" id="AmoebaDB:DICPUDRAFT_84050"/>
<evidence type="ECO:0000313" key="3">
    <source>
        <dbReference type="Proteomes" id="UP000001064"/>
    </source>
</evidence>
<dbReference type="GeneID" id="10511430"/>
<proteinExistence type="predicted"/>
<dbReference type="KEGG" id="dpp:DICPUDRAFT_84050"/>
<evidence type="ECO:0000256" key="1">
    <source>
        <dbReference type="SAM" id="Phobius"/>
    </source>
</evidence>
<sequence>MSSNSGILNNNSNNKNKIVRVSIRSKQDIIKEFSTGYPTILENYIDKDEYLDVIKKLNGYDGVLNKKAITACIVILLIGIVCCVLGGISNMLLNKDNNNSGSTGDQPPSVVASQIVFFSVGGVSLINSIVFLIFIYKVPFKNVKTIRKTLSRYNQKFLSRKIEFSLECENDEYFMKISIPSNPLPYSDSKNRYNEKTSLLKQPANKRFKQVLIFDPS</sequence>
<keyword evidence="1" id="KW-0472">Membrane</keyword>
<name>F1A1F7_DICPU</name>
<reference evidence="3" key="1">
    <citation type="journal article" date="2011" name="Genome Biol.">
        <title>Comparative genomics of the social amoebae Dictyostelium discoideum and Dictyostelium purpureum.</title>
        <authorList>
            <consortium name="US DOE Joint Genome Institute (JGI-PGF)"/>
            <person name="Sucgang R."/>
            <person name="Kuo A."/>
            <person name="Tian X."/>
            <person name="Salerno W."/>
            <person name="Parikh A."/>
            <person name="Feasley C.L."/>
            <person name="Dalin E."/>
            <person name="Tu H."/>
            <person name="Huang E."/>
            <person name="Barry K."/>
            <person name="Lindquist E."/>
            <person name="Shapiro H."/>
            <person name="Bruce D."/>
            <person name="Schmutz J."/>
            <person name="Salamov A."/>
            <person name="Fey P."/>
            <person name="Gaudet P."/>
            <person name="Anjard C."/>
            <person name="Babu M.M."/>
            <person name="Basu S."/>
            <person name="Bushmanova Y."/>
            <person name="van der Wel H."/>
            <person name="Katoh-Kurasawa M."/>
            <person name="Dinh C."/>
            <person name="Coutinho P.M."/>
            <person name="Saito T."/>
            <person name="Elias M."/>
            <person name="Schaap P."/>
            <person name="Kay R.R."/>
            <person name="Henrissat B."/>
            <person name="Eichinger L."/>
            <person name="Rivero F."/>
            <person name="Putnam N.H."/>
            <person name="West C.M."/>
            <person name="Loomis W.F."/>
            <person name="Chisholm R.L."/>
            <person name="Shaulsky G."/>
            <person name="Strassmann J.E."/>
            <person name="Queller D.C."/>
            <person name="Kuspa A."/>
            <person name="Grigoriev I.V."/>
        </authorList>
    </citation>
    <scope>NUCLEOTIDE SEQUENCE [LARGE SCALE GENOMIC DNA]</scope>
    <source>
        <strain evidence="3">QSDP1</strain>
    </source>
</reference>
<gene>
    <name evidence="2" type="ORF">DICPUDRAFT_84050</name>
</gene>
<organism evidence="2 3">
    <name type="scientific">Dictyostelium purpureum</name>
    <name type="common">Slime mold</name>
    <dbReference type="NCBI Taxonomy" id="5786"/>
    <lineage>
        <taxon>Eukaryota</taxon>
        <taxon>Amoebozoa</taxon>
        <taxon>Evosea</taxon>
        <taxon>Eumycetozoa</taxon>
        <taxon>Dictyostelia</taxon>
        <taxon>Dictyosteliales</taxon>
        <taxon>Dictyosteliaceae</taxon>
        <taxon>Dictyostelium</taxon>
    </lineage>
</organism>
<keyword evidence="1" id="KW-0812">Transmembrane</keyword>
<protein>
    <submittedName>
        <fullName evidence="2">Uncharacterized protein</fullName>
    </submittedName>
</protein>
<dbReference type="OMA" id="IEFSLEC"/>
<feature type="transmembrane region" description="Helical" evidence="1">
    <location>
        <begin position="68"/>
        <end position="92"/>
    </location>
</feature>
<dbReference type="InParanoid" id="F1A1F7"/>
<dbReference type="EMBL" id="GL871372">
    <property type="protein sequence ID" value="EGC29971.1"/>
    <property type="molecule type" value="Genomic_DNA"/>
</dbReference>
<dbReference type="OrthoDB" id="10623062at2759"/>
<feature type="transmembrane region" description="Helical" evidence="1">
    <location>
        <begin position="112"/>
        <end position="138"/>
    </location>
</feature>
<keyword evidence="3" id="KW-1185">Reference proteome</keyword>
<keyword evidence="1" id="KW-1133">Transmembrane helix</keyword>
<dbReference type="Proteomes" id="UP000001064">
    <property type="component" value="Unassembled WGS sequence"/>
</dbReference>
<dbReference type="AlphaFoldDB" id="F1A1F7"/>
<evidence type="ECO:0000313" key="2">
    <source>
        <dbReference type="EMBL" id="EGC29971.1"/>
    </source>
</evidence>
<dbReference type="RefSeq" id="XP_003293510.1">
    <property type="nucleotide sequence ID" value="XM_003293462.1"/>
</dbReference>
<dbReference type="eggNOG" id="ENOG502RIAT">
    <property type="taxonomic scope" value="Eukaryota"/>
</dbReference>